<dbReference type="EMBL" id="KZ155778">
    <property type="protein sequence ID" value="OUS47267.1"/>
    <property type="molecule type" value="Genomic_DNA"/>
</dbReference>
<dbReference type="AlphaFoldDB" id="A0A1Y5IF72"/>
<dbReference type="Proteomes" id="UP000195557">
    <property type="component" value="Unassembled WGS sequence"/>
</dbReference>
<reference evidence="3" key="1">
    <citation type="submission" date="2017-04" db="EMBL/GenBank/DDBJ databases">
        <title>Population genomics of picophytoplankton unveils novel chromosome hypervariability.</title>
        <authorList>
            <consortium name="DOE Joint Genome Institute"/>
            <person name="Blanc-Mathieu R."/>
            <person name="Krasovec M."/>
            <person name="Hebrard M."/>
            <person name="Yau S."/>
            <person name="Desgranges E."/>
            <person name="Martin J."/>
            <person name="Schackwitz W."/>
            <person name="Kuo A."/>
            <person name="Salin G."/>
            <person name="Donnadieu C."/>
            <person name="Desdevises Y."/>
            <person name="Sanchez-Ferandin S."/>
            <person name="Moreau H."/>
            <person name="Rivals E."/>
            <person name="Grigoriev I.V."/>
            <person name="Grimsley N."/>
            <person name="Eyre-Walker A."/>
            <person name="Piganeau G."/>
        </authorList>
    </citation>
    <scope>NUCLEOTIDE SEQUENCE [LARGE SCALE GENOMIC DNA]</scope>
    <source>
        <strain evidence="3">RCC 1115</strain>
    </source>
</reference>
<evidence type="ECO:0000256" key="2">
    <source>
        <dbReference type="SAM" id="MobiDB-lite"/>
    </source>
</evidence>
<feature type="coiled-coil region" evidence="1">
    <location>
        <begin position="46"/>
        <end position="80"/>
    </location>
</feature>
<name>A0A1Y5IF72_OSTTA</name>
<proteinExistence type="predicted"/>
<organism evidence="3">
    <name type="scientific">Ostreococcus tauri</name>
    <name type="common">Marine green alga</name>
    <dbReference type="NCBI Taxonomy" id="70448"/>
    <lineage>
        <taxon>Eukaryota</taxon>
        <taxon>Viridiplantae</taxon>
        <taxon>Chlorophyta</taxon>
        <taxon>Mamiellophyceae</taxon>
        <taxon>Mamiellales</taxon>
        <taxon>Bathycoccaceae</taxon>
        <taxon>Ostreococcus</taxon>
    </lineage>
</organism>
<protein>
    <submittedName>
        <fullName evidence="3">Uncharacterized protein</fullName>
    </submittedName>
</protein>
<evidence type="ECO:0000313" key="3">
    <source>
        <dbReference type="EMBL" id="OUS47267.1"/>
    </source>
</evidence>
<evidence type="ECO:0000256" key="1">
    <source>
        <dbReference type="SAM" id="Coils"/>
    </source>
</evidence>
<feature type="region of interest" description="Disordered" evidence="2">
    <location>
        <begin position="1"/>
        <end position="27"/>
    </location>
</feature>
<gene>
    <name evidence="3" type="ORF">BE221DRAFT_72227</name>
</gene>
<keyword evidence="1" id="KW-0175">Coiled coil</keyword>
<accession>A0A1Y5IF72</accession>
<sequence length="271" mass="30244">MTTRRDERGSWAVTATDAEDERRGIERVGAREGMFSAREETRAEARARVEATLESFDERLARARARAEEARVDAERIERLLSESGRFNGGGQSDAATSRDEGRARRSTGAAISPERQSLHRPTPRWGLSASVDGTEWTTHRGPSRTFGEFGRGDRHSDVSVGSDEDGRSAFRAPRAVPVIRSDRDIIPHIPQGLSTPPRMRVRAEPPAPVRRRTRSVDLTTHPPFPSDLTQRVRTSVEVETSRVSTNSLLEAVANEAEFERLQRSSVEDYD</sequence>
<feature type="region of interest" description="Disordered" evidence="2">
    <location>
        <begin position="80"/>
        <end position="234"/>
    </location>
</feature>